<dbReference type="RefSeq" id="WP_344480920.1">
    <property type="nucleotide sequence ID" value="NZ_BAAAQF010000002.1"/>
</dbReference>
<feature type="domain" description="DUF4097" evidence="2">
    <location>
        <begin position="145"/>
        <end position="258"/>
    </location>
</feature>
<evidence type="ECO:0000256" key="1">
    <source>
        <dbReference type="SAM" id="Phobius"/>
    </source>
</evidence>
<organism evidence="3 4">
    <name type="scientific">Glycomyces endophyticus</name>
    <dbReference type="NCBI Taxonomy" id="480996"/>
    <lineage>
        <taxon>Bacteria</taxon>
        <taxon>Bacillati</taxon>
        <taxon>Actinomycetota</taxon>
        <taxon>Actinomycetes</taxon>
        <taxon>Glycomycetales</taxon>
        <taxon>Glycomycetaceae</taxon>
        <taxon>Glycomyces</taxon>
    </lineage>
</organism>
<keyword evidence="4" id="KW-1185">Reference proteome</keyword>
<keyword evidence="1" id="KW-0812">Transmembrane</keyword>
<name>A0ABN2FX70_9ACTN</name>
<reference evidence="3 4" key="1">
    <citation type="journal article" date="2019" name="Int. J. Syst. Evol. Microbiol.">
        <title>The Global Catalogue of Microorganisms (GCM) 10K type strain sequencing project: providing services to taxonomists for standard genome sequencing and annotation.</title>
        <authorList>
            <consortium name="The Broad Institute Genomics Platform"/>
            <consortium name="The Broad Institute Genome Sequencing Center for Infectious Disease"/>
            <person name="Wu L."/>
            <person name="Ma J."/>
        </authorList>
    </citation>
    <scope>NUCLEOTIDE SEQUENCE [LARGE SCALE GENOMIC DNA]</scope>
    <source>
        <strain evidence="3 4">JCM 16001</strain>
    </source>
</reference>
<proteinExistence type="predicted"/>
<dbReference type="InterPro" id="IPR025164">
    <property type="entry name" value="Toastrack_DUF4097"/>
</dbReference>
<evidence type="ECO:0000313" key="3">
    <source>
        <dbReference type="EMBL" id="GAA1661381.1"/>
    </source>
</evidence>
<keyword evidence="1" id="KW-1133">Transmembrane helix</keyword>
<feature type="transmembrane region" description="Helical" evidence="1">
    <location>
        <begin position="24"/>
        <end position="50"/>
    </location>
</feature>
<sequence>MIDTPVKPDAPGSPDEPAASARRAWWIVGGSITGAALITSLAIFGVWAWTISSTDEHDTRTQEYDHPVSAADVKADIGDVRFEAADGTGLEFRVKTRWLGAEPDTAEDWDDDVFTATGECAQSHFFGLDVDQCQTNYTLGLPAGADAVAETGLGDITFDGLDAMIDVQTGVGDVVGDNLRATSTTVESGVGDVSLEFDQVLGDIAVDAGTGDVVITVPDDGTTYEVRYDGGVGDRNIEIATDPSAEADYVIAVTNGVGSLTVQYGI</sequence>
<gene>
    <name evidence="3" type="ORF">GCM10009830_03170</name>
</gene>
<dbReference type="Proteomes" id="UP001499851">
    <property type="component" value="Unassembled WGS sequence"/>
</dbReference>
<protein>
    <recommendedName>
        <fullName evidence="2">DUF4097 domain-containing protein</fullName>
    </recommendedName>
</protein>
<evidence type="ECO:0000259" key="2">
    <source>
        <dbReference type="Pfam" id="PF13349"/>
    </source>
</evidence>
<keyword evidence="1" id="KW-0472">Membrane</keyword>
<comment type="caution">
    <text evidence="3">The sequence shown here is derived from an EMBL/GenBank/DDBJ whole genome shotgun (WGS) entry which is preliminary data.</text>
</comment>
<evidence type="ECO:0000313" key="4">
    <source>
        <dbReference type="Proteomes" id="UP001499851"/>
    </source>
</evidence>
<dbReference type="Pfam" id="PF13349">
    <property type="entry name" value="DUF4097"/>
    <property type="match status" value="1"/>
</dbReference>
<dbReference type="EMBL" id="BAAAQF010000002">
    <property type="protein sequence ID" value="GAA1661381.1"/>
    <property type="molecule type" value="Genomic_DNA"/>
</dbReference>
<accession>A0ABN2FX70</accession>